<dbReference type="Pfam" id="PF09431">
    <property type="entry name" value="SPIN90_LRD"/>
    <property type="match status" value="1"/>
</dbReference>
<dbReference type="OrthoDB" id="445362at2759"/>
<dbReference type="PANTHER" id="PTHR13357">
    <property type="entry name" value="SH3 ADAPTER PROTEIN SPIN90 NCK INTERACTING PROTEIN WITH SH3 DOMAIN"/>
    <property type="match status" value="1"/>
</dbReference>
<dbReference type="Proteomes" id="UP000009022">
    <property type="component" value="Unassembled WGS sequence"/>
</dbReference>
<dbReference type="AlphaFoldDB" id="B3RID4"/>
<evidence type="ECO:0000259" key="1">
    <source>
        <dbReference type="Pfam" id="PF09431"/>
    </source>
</evidence>
<feature type="non-terminal residue" evidence="2">
    <location>
        <position position="394"/>
    </location>
</feature>
<dbReference type="RefSeq" id="XP_002108201.1">
    <property type="nucleotide sequence ID" value="XM_002108165.1"/>
</dbReference>
<gene>
    <name evidence="2" type="ORF">TRIADDRAFT_63549</name>
</gene>
<dbReference type="GeneID" id="6749416"/>
<dbReference type="InterPro" id="IPR030125">
    <property type="entry name" value="SPIN90/Ldb17"/>
</dbReference>
<feature type="domain" description="SPIN90/Ldb17 leucine-rich" evidence="1">
    <location>
        <begin position="243"/>
        <end position="366"/>
    </location>
</feature>
<name>B3RID4_TRIAD</name>
<evidence type="ECO:0000313" key="2">
    <source>
        <dbReference type="EMBL" id="EDV28999.1"/>
    </source>
</evidence>
<dbReference type="FunCoup" id="B3RID4">
    <property type="interactions" value="641"/>
</dbReference>
<keyword evidence="3" id="KW-1185">Reference proteome</keyword>
<dbReference type="InParanoid" id="B3RID4"/>
<dbReference type="PhylomeDB" id="B3RID4"/>
<protein>
    <recommendedName>
        <fullName evidence="1">SPIN90/Ldb17 leucine-rich domain-containing protein</fullName>
    </recommendedName>
</protein>
<organism evidence="2 3">
    <name type="scientific">Trichoplax adhaerens</name>
    <name type="common">Trichoplax reptans</name>
    <dbReference type="NCBI Taxonomy" id="10228"/>
    <lineage>
        <taxon>Eukaryota</taxon>
        <taxon>Metazoa</taxon>
        <taxon>Placozoa</taxon>
        <taxon>Uniplacotomia</taxon>
        <taxon>Trichoplacea</taxon>
        <taxon>Trichoplacidae</taxon>
        <taxon>Trichoplax</taxon>
    </lineage>
</organism>
<dbReference type="CTD" id="6749416"/>
<dbReference type="KEGG" id="tad:TRIADDRAFT_63549"/>
<sequence>MQNISPTENSAKNDFANEYGKATSKSNVECQLCSQDVASIPNDYLMELVNIVYRRTNLDVTKVEEIIRMTLNHMQNTIPSLSGTLQVILNSSSYANTKTGSSKAYDSALSGTLTKLKFHLSHQAKNDMKKEDNDVIHDLLEELLDSLNVEDPDGYHHLIQQDDYHIIQILVSCFQLNYAPSLKLLLAQIFGVICYTMRDSTTILLHSVLPTELDEWNAELIEILLEKIERPPTNDDSVQLPPLFLKTILSFNLHMKDSIRNPVITALQNGITQEFCSSLILLFNRNVDPVGVTVSNQNPSAVIKMMLDMFSSEAVASVFYTNDVKVILDIILRNLTDLPSGDSGRSWNLTLLNRVAAINITSNFYRSEEFIPILSDLYKEEPCFDREHIEKLWL</sequence>
<proteinExistence type="predicted"/>
<reference evidence="2 3" key="1">
    <citation type="journal article" date="2008" name="Nature">
        <title>The Trichoplax genome and the nature of placozoans.</title>
        <authorList>
            <person name="Srivastava M."/>
            <person name="Begovic E."/>
            <person name="Chapman J."/>
            <person name="Putnam N.H."/>
            <person name="Hellsten U."/>
            <person name="Kawashima T."/>
            <person name="Kuo A."/>
            <person name="Mitros T."/>
            <person name="Salamov A."/>
            <person name="Carpenter M.L."/>
            <person name="Signorovitch A.Y."/>
            <person name="Moreno M.A."/>
            <person name="Kamm K."/>
            <person name="Grimwood J."/>
            <person name="Schmutz J."/>
            <person name="Shapiro H."/>
            <person name="Grigoriev I.V."/>
            <person name="Buss L.W."/>
            <person name="Schierwater B."/>
            <person name="Dellaporta S.L."/>
            <person name="Rokhsar D.S."/>
        </authorList>
    </citation>
    <scope>NUCLEOTIDE SEQUENCE [LARGE SCALE GENOMIC DNA]</scope>
    <source>
        <strain evidence="2 3">Grell-BS-1999</strain>
    </source>
</reference>
<dbReference type="STRING" id="10228.B3RID4"/>
<evidence type="ECO:0000313" key="3">
    <source>
        <dbReference type="Proteomes" id="UP000009022"/>
    </source>
</evidence>
<dbReference type="HOGENOM" id="CLU_666105_0_0_1"/>
<dbReference type="PANTHER" id="PTHR13357:SF1">
    <property type="entry name" value="NCK-INTERACTING PROTEIN WITH SH3 DOMAIN"/>
    <property type="match status" value="1"/>
</dbReference>
<dbReference type="EMBL" id="DS985241">
    <property type="protein sequence ID" value="EDV28999.1"/>
    <property type="molecule type" value="Genomic_DNA"/>
</dbReference>
<dbReference type="GO" id="GO:0071933">
    <property type="term" value="F:Arp2/3 complex binding"/>
    <property type="evidence" value="ECO:0000318"/>
    <property type="project" value="GO_Central"/>
</dbReference>
<dbReference type="eggNOG" id="KOG4035">
    <property type="taxonomic scope" value="Eukaryota"/>
</dbReference>
<dbReference type="OMA" id="MIKAHER"/>
<dbReference type="InterPro" id="IPR018556">
    <property type="entry name" value="SPIN90/Ldb17_LRD"/>
</dbReference>
<dbReference type="GO" id="GO:0006897">
    <property type="term" value="P:endocytosis"/>
    <property type="evidence" value="ECO:0000318"/>
    <property type="project" value="GO_Central"/>
</dbReference>
<accession>B3RID4</accession>